<feature type="transmembrane region" description="Helical" evidence="2">
    <location>
        <begin position="103"/>
        <end position="121"/>
    </location>
</feature>
<evidence type="ECO:0000256" key="2">
    <source>
        <dbReference type="SAM" id="Phobius"/>
    </source>
</evidence>
<evidence type="ECO:0000313" key="3">
    <source>
        <dbReference type="EMBL" id="GEX64002.1"/>
    </source>
</evidence>
<feature type="region of interest" description="Disordered" evidence="1">
    <location>
        <begin position="354"/>
        <end position="373"/>
    </location>
</feature>
<sequence>SNDNLETQGDNRQQDGMSRPPSFASFFHEESSKNGKLRILEIEQTELSDVLIPISSVLEVHTPFEITLYGYFFGKKVAFPIVERYVLNSWNKYGVKRVMRGDGLSVIATCLDIYMMLFVYYHQMYAVLGHMDYMYAFVDIRADRALKNTMCPKRVIADLRKQEGTSMMQVPKSAYNKKTTSTPLSNAFSVLDKDNEKLMDDLVDDIRKKVRASLKKTSIWSGRKADSPKSNVVFSPETKVHYFDDMEQVVSHLHIGPPRRNEKLAKQEVAAFQALFDTLRAELQATRGLLQSRQAGRDDQGSLNVDEDICVDEVSSAIDGFFDMGNVESMEVRSKFGEFLENKKSMKEVVGGSEALGVGEDDDSDNAATDGGDDAVKSEDILILNSLIGYGSSRSSQLFGMIGKTDIQVLIEKRVDKEVQYYVYTLHVLIPFLKRLNDMYIKKKKMNVAMQRRLWDPEINIIFLDITLRTRWFLKVWRVLSQCCKRTGGPNDPGGRSPSPYGIKIMAYNLSLFKCHCL</sequence>
<proteinExistence type="predicted"/>
<reference evidence="3" key="1">
    <citation type="journal article" date="2019" name="Sci. Rep.">
        <title>Draft genome of Tanacetum cinerariifolium, the natural source of mosquito coil.</title>
        <authorList>
            <person name="Yamashiro T."/>
            <person name="Shiraishi A."/>
            <person name="Satake H."/>
            <person name="Nakayama K."/>
        </authorList>
    </citation>
    <scope>NUCLEOTIDE SEQUENCE</scope>
</reference>
<name>A0A699H7T3_TANCI</name>
<feature type="non-terminal residue" evidence="3">
    <location>
        <position position="1"/>
    </location>
</feature>
<evidence type="ECO:0000256" key="1">
    <source>
        <dbReference type="SAM" id="MobiDB-lite"/>
    </source>
</evidence>
<gene>
    <name evidence="3" type="ORF">Tci_335977</name>
</gene>
<dbReference type="AlphaFoldDB" id="A0A699H7T3"/>
<keyword evidence="2" id="KW-0812">Transmembrane</keyword>
<dbReference type="EMBL" id="BKCJ010120600">
    <property type="protein sequence ID" value="GEX64002.1"/>
    <property type="molecule type" value="Genomic_DNA"/>
</dbReference>
<protein>
    <submittedName>
        <fullName evidence="3">Zinc knuckle CX2CX4HX4C</fullName>
    </submittedName>
</protein>
<keyword evidence="2" id="KW-0472">Membrane</keyword>
<comment type="caution">
    <text evidence="3">The sequence shown here is derived from an EMBL/GenBank/DDBJ whole genome shotgun (WGS) entry which is preliminary data.</text>
</comment>
<organism evidence="3">
    <name type="scientific">Tanacetum cinerariifolium</name>
    <name type="common">Dalmatian daisy</name>
    <name type="synonym">Chrysanthemum cinerariifolium</name>
    <dbReference type="NCBI Taxonomy" id="118510"/>
    <lineage>
        <taxon>Eukaryota</taxon>
        <taxon>Viridiplantae</taxon>
        <taxon>Streptophyta</taxon>
        <taxon>Embryophyta</taxon>
        <taxon>Tracheophyta</taxon>
        <taxon>Spermatophyta</taxon>
        <taxon>Magnoliopsida</taxon>
        <taxon>eudicotyledons</taxon>
        <taxon>Gunneridae</taxon>
        <taxon>Pentapetalae</taxon>
        <taxon>asterids</taxon>
        <taxon>campanulids</taxon>
        <taxon>Asterales</taxon>
        <taxon>Asteraceae</taxon>
        <taxon>Asteroideae</taxon>
        <taxon>Anthemideae</taxon>
        <taxon>Anthemidinae</taxon>
        <taxon>Tanacetum</taxon>
    </lineage>
</organism>
<accession>A0A699H7T3</accession>
<keyword evidence="2" id="KW-1133">Transmembrane helix</keyword>